<dbReference type="PANTHER" id="PTHR13847">
    <property type="entry name" value="SARCOSINE DEHYDROGENASE-RELATED"/>
    <property type="match status" value="1"/>
</dbReference>
<dbReference type="InterPro" id="IPR036188">
    <property type="entry name" value="FAD/NAD-bd_sf"/>
</dbReference>
<dbReference type="PANTHER" id="PTHR13847:SF193">
    <property type="entry name" value="PYRUVATE DEHYDROGENASE PHOSPHATASE REGULATORY SUBUNIT, MITOCHONDRIAL"/>
    <property type="match status" value="1"/>
</dbReference>
<evidence type="ECO:0000259" key="2">
    <source>
        <dbReference type="Pfam" id="PF01266"/>
    </source>
</evidence>
<dbReference type="Gene3D" id="3.30.9.10">
    <property type="entry name" value="D-Amino Acid Oxidase, subunit A, domain 2"/>
    <property type="match status" value="1"/>
</dbReference>
<feature type="non-terminal residue" evidence="3">
    <location>
        <position position="171"/>
    </location>
</feature>
<dbReference type="SUPFAM" id="SSF51905">
    <property type="entry name" value="FAD/NAD(P)-binding domain"/>
    <property type="match status" value="1"/>
</dbReference>
<dbReference type="EMBL" id="BART01004198">
    <property type="protein sequence ID" value="GAG67775.1"/>
    <property type="molecule type" value="Genomic_DNA"/>
</dbReference>
<accession>X0ZDR2</accession>
<evidence type="ECO:0000313" key="3">
    <source>
        <dbReference type="EMBL" id="GAG67775.1"/>
    </source>
</evidence>
<dbReference type="Gene3D" id="3.50.50.60">
    <property type="entry name" value="FAD/NAD(P)-binding domain"/>
    <property type="match status" value="1"/>
</dbReference>
<dbReference type="Pfam" id="PF01266">
    <property type="entry name" value="DAO"/>
    <property type="match status" value="1"/>
</dbReference>
<feature type="compositionally biased region" description="Low complexity" evidence="1">
    <location>
        <begin position="10"/>
        <end position="20"/>
    </location>
</feature>
<feature type="region of interest" description="Disordered" evidence="1">
    <location>
        <begin position="1"/>
        <end position="20"/>
    </location>
</feature>
<dbReference type="InterPro" id="IPR006076">
    <property type="entry name" value="FAD-dep_OxRdtase"/>
</dbReference>
<evidence type="ECO:0000256" key="1">
    <source>
        <dbReference type="SAM" id="MobiDB-lite"/>
    </source>
</evidence>
<sequence length="171" mass="18431">MVDETDRSDVTSSTSSSSGVPDRARVVIIGGGVIGCSVAYHLAKLGWNDVVLLERDQLTSGTTWHAAGLVVSGGMTTEALAWMAKYSRDLFEVLEEETGLSTGFRPVGYLQTASTKERTHKLRREADFMALMGIDREEISGAEVAAMWPQVDAKDVIAGFFTANEGRADPT</sequence>
<dbReference type="AlphaFoldDB" id="X0ZDR2"/>
<proteinExistence type="predicted"/>
<gene>
    <name evidence="3" type="ORF">S01H4_10774</name>
</gene>
<dbReference type="GO" id="GO:0005739">
    <property type="term" value="C:mitochondrion"/>
    <property type="evidence" value="ECO:0007669"/>
    <property type="project" value="TreeGrafter"/>
</dbReference>
<name>X0ZDR2_9ZZZZ</name>
<reference evidence="3" key="1">
    <citation type="journal article" date="2014" name="Front. Microbiol.">
        <title>High frequency of phylogenetically diverse reductive dehalogenase-homologous genes in deep subseafloor sedimentary metagenomes.</title>
        <authorList>
            <person name="Kawai M."/>
            <person name="Futagami T."/>
            <person name="Toyoda A."/>
            <person name="Takaki Y."/>
            <person name="Nishi S."/>
            <person name="Hori S."/>
            <person name="Arai W."/>
            <person name="Tsubouchi T."/>
            <person name="Morono Y."/>
            <person name="Uchiyama I."/>
            <person name="Ito T."/>
            <person name="Fujiyama A."/>
            <person name="Inagaki F."/>
            <person name="Takami H."/>
        </authorList>
    </citation>
    <scope>NUCLEOTIDE SEQUENCE</scope>
    <source>
        <strain evidence="3">Expedition CK06-06</strain>
    </source>
</reference>
<organism evidence="3">
    <name type="scientific">marine sediment metagenome</name>
    <dbReference type="NCBI Taxonomy" id="412755"/>
    <lineage>
        <taxon>unclassified sequences</taxon>
        <taxon>metagenomes</taxon>
        <taxon>ecological metagenomes</taxon>
    </lineage>
</organism>
<protein>
    <recommendedName>
        <fullName evidence="2">FAD dependent oxidoreductase domain-containing protein</fullName>
    </recommendedName>
</protein>
<feature type="domain" description="FAD dependent oxidoreductase" evidence="2">
    <location>
        <begin position="25"/>
        <end position="170"/>
    </location>
</feature>
<comment type="caution">
    <text evidence="3">The sequence shown here is derived from an EMBL/GenBank/DDBJ whole genome shotgun (WGS) entry which is preliminary data.</text>
</comment>